<organism evidence="2 3">
    <name type="scientific">Campylobacter rectus</name>
    <name type="common">Wolinella recta</name>
    <dbReference type="NCBI Taxonomy" id="203"/>
    <lineage>
        <taxon>Bacteria</taxon>
        <taxon>Pseudomonadati</taxon>
        <taxon>Campylobacterota</taxon>
        <taxon>Epsilonproteobacteria</taxon>
        <taxon>Campylobacterales</taxon>
        <taxon>Campylobacteraceae</taxon>
        <taxon>Campylobacter</taxon>
    </lineage>
</organism>
<sequence length="387" mass="43327">MKKSLILIAALASVAVAGSESLEDAFKNGKFSGDITAWSESRHINKGQKSTYYANTSYIVGSIGLGYETDFYKNFRLVTGFRGAAPLYERHKNFRTLHGTGDSTERIYEHDRVLLSTLYLEWNAYDTSVKIGRQEMITDWIGRFNDGVRITNNSISNLTLDALWTRAQGRASYKEMWGFKSRNKKNEGVFNVGATYKFDGGFSAKAYVLHANDVFAGVGSKAMYDCTINDDWSVGGMIHYAQSDEKKIKDDGKMFEATAYAKFQDHKLTLGYTKSGKAIGWGSLNLTGDHIVPFEEGDVMYERDAKTFYAMLDTQIEKLNLTALAGTTIYKLKGGDDTNYRQHELSVWASYPLMKNLKAFIAYDQVFKAQPGYPALTQIGAGLSYSF</sequence>
<feature type="chain" id="PRO_5026334108" description="Major outer membrane protein" evidence="1">
    <location>
        <begin position="18"/>
        <end position="387"/>
    </location>
</feature>
<keyword evidence="1" id="KW-0732">Signal</keyword>
<dbReference type="Proteomes" id="UP000502377">
    <property type="component" value="Chromosome"/>
</dbReference>
<dbReference type="SUPFAM" id="SSF56935">
    <property type="entry name" value="Porins"/>
    <property type="match status" value="1"/>
</dbReference>
<reference evidence="2 3" key="1">
    <citation type="submission" date="2016-07" db="EMBL/GenBank/DDBJ databases">
        <title>Comparative genomics of the Campylobacter concisus group.</title>
        <authorList>
            <person name="Miller W.G."/>
            <person name="Yee E."/>
            <person name="Chapman M.H."/>
            <person name="Huynh S."/>
            <person name="Bono J.L."/>
            <person name="On S.L.W."/>
            <person name="StLeger J."/>
            <person name="Foster G."/>
            <person name="Parker C.T."/>
        </authorList>
    </citation>
    <scope>NUCLEOTIDE SEQUENCE [LARGE SCALE GENOMIC DNA]</scope>
    <source>
        <strain evidence="2 3">ATCC 33238</strain>
    </source>
</reference>
<dbReference type="Pfam" id="PF05538">
    <property type="entry name" value="Campylo_MOMP"/>
    <property type="match status" value="1"/>
</dbReference>
<dbReference type="NCBIfam" id="NF033922">
    <property type="entry name" value="opr_porin_1"/>
    <property type="match status" value="1"/>
</dbReference>
<evidence type="ECO:0000313" key="3">
    <source>
        <dbReference type="Proteomes" id="UP000502377"/>
    </source>
</evidence>
<dbReference type="NCBIfam" id="NF033923">
    <property type="entry name" value="opr_proin_2"/>
    <property type="match status" value="1"/>
</dbReference>
<dbReference type="Gene3D" id="2.40.160.10">
    <property type="entry name" value="Porin"/>
    <property type="match status" value="1"/>
</dbReference>
<protein>
    <recommendedName>
        <fullName evidence="4">Major outer membrane protein</fullName>
    </recommendedName>
</protein>
<evidence type="ECO:0008006" key="4">
    <source>
        <dbReference type="Google" id="ProtNLM"/>
    </source>
</evidence>
<proteinExistence type="predicted"/>
<dbReference type="RefSeq" id="WP_171992661.1">
    <property type="nucleotide sequence ID" value="NZ_CP012543.1"/>
</dbReference>
<accession>A0A6G5QK95</accession>
<evidence type="ECO:0000313" key="2">
    <source>
        <dbReference type="EMBL" id="QCD46081.1"/>
    </source>
</evidence>
<dbReference type="InterPro" id="IPR023614">
    <property type="entry name" value="Porin_dom_sf"/>
</dbReference>
<gene>
    <name evidence="2" type="ORF">CRECT_0385</name>
</gene>
<name>A0A6G5QK95_CAMRE</name>
<dbReference type="AlphaFoldDB" id="A0A6G5QK95"/>
<feature type="signal peptide" evidence="1">
    <location>
        <begin position="1"/>
        <end position="17"/>
    </location>
</feature>
<dbReference type="EMBL" id="CP012543">
    <property type="protein sequence ID" value="QCD46081.1"/>
    <property type="molecule type" value="Genomic_DNA"/>
</dbReference>
<evidence type="ECO:0000256" key="1">
    <source>
        <dbReference type="SAM" id="SignalP"/>
    </source>
</evidence>
<dbReference type="InterPro" id="IPR008439">
    <property type="entry name" value="Campylo_MOMP"/>
</dbReference>
<dbReference type="KEGG" id="crx:CRECT_0385"/>